<organism evidence="2">
    <name type="scientific">marine metagenome</name>
    <dbReference type="NCBI Taxonomy" id="408172"/>
    <lineage>
        <taxon>unclassified sequences</taxon>
        <taxon>metagenomes</taxon>
        <taxon>ecological metagenomes</taxon>
    </lineage>
</organism>
<sequence length="110" mass="12016">MDIFALLIPIALVAAFIASYWVIFTKAGEAGWKCLIPIYNLIVLLKIINKPVWWFILLLIPLVNIVIIVLINISLAKAFGKGTGFGIGLTLLAIVFAPLLAFGDAEYISN</sequence>
<evidence type="ECO:0000256" key="1">
    <source>
        <dbReference type="SAM" id="Phobius"/>
    </source>
</evidence>
<keyword evidence="1" id="KW-1133">Transmembrane helix</keyword>
<keyword evidence="1" id="KW-0812">Transmembrane</keyword>
<evidence type="ECO:0000313" key="2">
    <source>
        <dbReference type="EMBL" id="SVD43593.1"/>
    </source>
</evidence>
<name>A0A382VAT1_9ZZZZ</name>
<feature type="transmembrane region" description="Helical" evidence="1">
    <location>
        <begin position="54"/>
        <end position="73"/>
    </location>
</feature>
<protein>
    <recommendedName>
        <fullName evidence="3">Signal peptidase I</fullName>
    </recommendedName>
</protein>
<feature type="transmembrane region" description="Helical" evidence="1">
    <location>
        <begin position="6"/>
        <end position="23"/>
    </location>
</feature>
<evidence type="ECO:0008006" key="3">
    <source>
        <dbReference type="Google" id="ProtNLM"/>
    </source>
</evidence>
<proteinExistence type="predicted"/>
<feature type="transmembrane region" description="Helical" evidence="1">
    <location>
        <begin position="85"/>
        <end position="103"/>
    </location>
</feature>
<accession>A0A382VAT1</accession>
<dbReference type="AlphaFoldDB" id="A0A382VAT1"/>
<dbReference type="Pfam" id="PF18936">
    <property type="entry name" value="DUF5684"/>
    <property type="match status" value="1"/>
</dbReference>
<gene>
    <name evidence="2" type="ORF">METZ01_LOCUS396447</name>
</gene>
<keyword evidence="1" id="KW-0472">Membrane</keyword>
<dbReference type="InterPro" id="IPR043739">
    <property type="entry name" value="DUF5684"/>
</dbReference>
<reference evidence="2" key="1">
    <citation type="submission" date="2018-05" db="EMBL/GenBank/DDBJ databases">
        <authorList>
            <person name="Lanie J.A."/>
            <person name="Ng W.-L."/>
            <person name="Kazmierczak K.M."/>
            <person name="Andrzejewski T.M."/>
            <person name="Davidsen T.M."/>
            <person name="Wayne K.J."/>
            <person name="Tettelin H."/>
            <person name="Glass J.I."/>
            <person name="Rusch D."/>
            <person name="Podicherti R."/>
            <person name="Tsui H.-C.T."/>
            <person name="Winkler M.E."/>
        </authorList>
    </citation>
    <scope>NUCLEOTIDE SEQUENCE</scope>
</reference>
<dbReference type="EMBL" id="UINC01150506">
    <property type="protein sequence ID" value="SVD43593.1"/>
    <property type="molecule type" value="Genomic_DNA"/>
</dbReference>